<dbReference type="RefSeq" id="WP_369144854.1">
    <property type="nucleotide sequence ID" value="NZ_CP163444.1"/>
</dbReference>
<organism evidence="1">
    <name type="scientific">Streptomyces sp. R44</name>
    <dbReference type="NCBI Taxonomy" id="3238633"/>
    <lineage>
        <taxon>Bacteria</taxon>
        <taxon>Bacillati</taxon>
        <taxon>Actinomycetota</taxon>
        <taxon>Actinomycetes</taxon>
        <taxon>Kitasatosporales</taxon>
        <taxon>Streptomycetaceae</taxon>
        <taxon>Streptomyces</taxon>
    </lineage>
</organism>
<evidence type="ECO:0000313" key="1">
    <source>
        <dbReference type="EMBL" id="XDQ72203.1"/>
    </source>
</evidence>
<dbReference type="EMBL" id="CP163444">
    <property type="protein sequence ID" value="XDQ72203.1"/>
    <property type="molecule type" value="Genomic_DNA"/>
</dbReference>
<proteinExistence type="predicted"/>
<dbReference type="InterPro" id="IPR027434">
    <property type="entry name" value="Homing_endonucl"/>
</dbReference>
<dbReference type="Gene3D" id="3.10.28.10">
    <property type="entry name" value="Homing endonucleases"/>
    <property type="match status" value="1"/>
</dbReference>
<dbReference type="AlphaFoldDB" id="A0AB39T0N7"/>
<dbReference type="SUPFAM" id="SSF55608">
    <property type="entry name" value="Homing endonucleases"/>
    <property type="match status" value="1"/>
</dbReference>
<dbReference type="GO" id="GO:0004519">
    <property type="term" value="F:endonuclease activity"/>
    <property type="evidence" value="ECO:0007669"/>
    <property type="project" value="UniProtKB-KW"/>
</dbReference>
<protein>
    <submittedName>
        <fullName evidence="1">LAGLIDADG family homing endonuclease</fullName>
    </submittedName>
</protein>
<name>A0AB39T0N7_9ACTN</name>
<keyword evidence="1" id="KW-0378">Hydrolase</keyword>
<reference evidence="1" key="1">
    <citation type="submission" date="2024-07" db="EMBL/GenBank/DDBJ databases">
        <authorList>
            <person name="Yu S.T."/>
        </authorList>
    </citation>
    <scope>NUCLEOTIDE SEQUENCE</scope>
    <source>
        <strain evidence="1">R44</strain>
    </source>
</reference>
<accession>A0AB39T0N7</accession>
<sequence>MAEQDPSAPALFDISALTPTAPSFMDLKDPEYAYMYGFLQADGHLSQGTRDRGRLAVEINIRDISILREFQRLTPYNSSITERVRATNFSVEHHSATWSLCALEARTLLNELGLPYGKKSTKIKPPRFEFSRRDYLRGVIDADGSVGYTGQGLPFISLTTSSTAVGAYLCHYAKKVTGTERRISRNARDGVYNIVYLKEAAITLAEHLYYPGCLALQRKLDAAASLSSWVRPAAMRVRPPGRRWNAREDRILLAHGNAASAAEELGRTEQSCSLRLWRLKTGRVPMPPQAPELP</sequence>
<keyword evidence="1" id="KW-0255">Endonuclease</keyword>
<keyword evidence="1" id="KW-0540">Nuclease</keyword>
<gene>
    <name evidence="1" type="ORF">AB5J54_17560</name>
</gene>